<evidence type="ECO:0000256" key="10">
    <source>
        <dbReference type="ARBA" id="ARBA00042775"/>
    </source>
</evidence>
<keyword evidence="7" id="KW-0143">Chaperone</keyword>
<dbReference type="RefSeq" id="WP_223823885.1">
    <property type="nucleotide sequence ID" value="NZ_CAWNJE010000013.1"/>
</dbReference>
<keyword evidence="4 12" id="KW-0812">Transmembrane</keyword>
<organism evidence="14 15">
    <name type="scientific">Candidatus Enterovibrio escicola</name>
    <dbReference type="NCBI Taxonomy" id="1927127"/>
    <lineage>
        <taxon>Bacteria</taxon>
        <taxon>Pseudomonadati</taxon>
        <taxon>Pseudomonadota</taxon>
        <taxon>Gammaproteobacteria</taxon>
        <taxon>Vibrionales</taxon>
        <taxon>Vibrionaceae</taxon>
        <taxon>Enterovibrio</taxon>
    </lineage>
</organism>
<proteinExistence type="inferred from homology"/>
<evidence type="ECO:0000256" key="9">
    <source>
        <dbReference type="ARBA" id="ARBA00040743"/>
    </source>
</evidence>
<evidence type="ECO:0000256" key="8">
    <source>
        <dbReference type="ARBA" id="ARBA00038408"/>
    </source>
</evidence>
<dbReference type="PROSITE" id="PS50198">
    <property type="entry name" value="PPIC_PPIASE_2"/>
    <property type="match status" value="1"/>
</dbReference>
<comment type="similarity">
    <text evidence="8">Belongs to the PpiD chaperone family.</text>
</comment>
<dbReference type="Gene3D" id="3.10.50.40">
    <property type="match status" value="1"/>
</dbReference>
<comment type="caution">
    <text evidence="14">The sequence shown here is derived from an EMBL/GenBank/DDBJ whole genome shotgun (WGS) entry which is preliminary data.</text>
</comment>
<protein>
    <recommendedName>
        <fullName evidence="9">Periplasmic chaperone PpiD</fullName>
    </recommendedName>
    <alternativeName>
        <fullName evidence="10">Periplasmic folding chaperone</fullName>
    </alternativeName>
</protein>
<dbReference type="Pfam" id="PF13616">
    <property type="entry name" value="Rotamase_3"/>
    <property type="match status" value="1"/>
</dbReference>
<gene>
    <name evidence="14" type="ORF">BTN49_2659</name>
</gene>
<dbReference type="Gene3D" id="1.10.4030.10">
    <property type="entry name" value="Porin chaperone SurA, peptide-binding domain"/>
    <property type="match status" value="1"/>
</dbReference>
<evidence type="ECO:0000256" key="12">
    <source>
        <dbReference type="SAM" id="Phobius"/>
    </source>
</evidence>
<evidence type="ECO:0000256" key="4">
    <source>
        <dbReference type="ARBA" id="ARBA00022692"/>
    </source>
</evidence>
<dbReference type="GO" id="GO:0003755">
    <property type="term" value="F:peptidyl-prolyl cis-trans isomerase activity"/>
    <property type="evidence" value="ECO:0007669"/>
    <property type="project" value="UniProtKB-KW"/>
</dbReference>
<comment type="subcellular location">
    <subcellularLocation>
        <location evidence="1">Cell inner membrane</location>
        <topology evidence="1">Single-pass type II membrane protein</topology>
        <orientation evidence="1">Periplasmic side</orientation>
    </subcellularLocation>
</comment>
<dbReference type="Proteomes" id="UP000219020">
    <property type="component" value="Unassembled WGS sequence"/>
</dbReference>
<dbReference type="AlphaFoldDB" id="A0A2A5T0F2"/>
<dbReference type="EMBL" id="NBYY01000031">
    <property type="protein sequence ID" value="PCS21647.1"/>
    <property type="molecule type" value="Genomic_DNA"/>
</dbReference>
<keyword evidence="11 14" id="KW-0413">Isomerase</keyword>
<dbReference type="PANTHER" id="PTHR47529">
    <property type="entry name" value="PEPTIDYL-PROLYL CIS-TRANS ISOMERASE D"/>
    <property type="match status" value="1"/>
</dbReference>
<accession>A0A2A5T0F2</accession>
<dbReference type="PANTHER" id="PTHR47529:SF1">
    <property type="entry name" value="PERIPLASMIC CHAPERONE PPID"/>
    <property type="match status" value="1"/>
</dbReference>
<evidence type="ECO:0000256" key="3">
    <source>
        <dbReference type="ARBA" id="ARBA00022519"/>
    </source>
</evidence>
<evidence type="ECO:0000256" key="7">
    <source>
        <dbReference type="ARBA" id="ARBA00023186"/>
    </source>
</evidence>
<keyword evidence="5 12" id="KW-1133">Transmembrane helix</keyword>
<dbReference type="InterPro" id="IPR000297">
    <property type="entry name" value="PPIase_PpiC"/>
</dbReference>
<evidence type="ECO:0000313" key="14">
    <source>
        <dbReference type="EMBL" id="PCS21647.1"/>
    </source>
</evidence>
<evidence type="ECO:0000256" key="5">
    <source>
        <dbReference type="ARBA" id="ARBA00022989"/>
    </source>
</evidence>
<keyword evidence="11" id="KW-0697">Rotamase</keyword>
<dbReference type="SUPFAM" id="SSF109998">
    <property type="entry name" value="Triger factor/SurA peptide-binding domain-like"/>
    <property type="match status" value="1"/>
</dbReference>
<dbReference type="InterPro" id="IPR052029">
    <property type="entry name" value="PpiD_chaperone"/>
</dbReference>
<keyword evidence="3" id="KW-0997">Cell inner membrane</keyword>
<dbReference type="InterPro" id="IPR046357">
    <property type="entry name" value="PPIase_dom_sf"/>
</dbReference>
<evidence type="ECO:0000256" key="6">
    <source>
        <dbReference type="ARBA" id="ARBA00023136"/>
    </source>
</evidence>
<evidence type="ECO:0000256" key="2">
    <source>
        <dbReference type="ARBA" id="ARBA00022475"/>
    </source>
</evidence>
<reference evidence="15" key="1">
    <citation type="submission" date="2017-04" db="EMBL/GenBank/DDBJ databases">
        <title>Genome evolution of the luminous symbionts of deep sea anglerfish.</title>
        <authorList>
            <person name="Hendry T.A."/>
        </authorList>
    </citation>
    <scope>NUCLEOTIDE SEQUENCE [LARGE SCALE GENOMIC DNA]</scope>
</reference>
<feature type="transmembrane region" description="Helical" evidence="12">
    <location>
        <begin position="12"/>
        <end position="35"/>
    </location>
</feature>
<dbReference type="GO" id="GO:0005886">
    <property type="term" value="C:plasma membrane"/>
    <property type="evidence" value="ECO:0007669"/>
    <property type="project" value="UniProtKB-SubCell"/>
</dbReference>
<evidence type="ECO:0000259" key="13">
    <source>
        <dbReference type="PROSITE" id="PS50198"/>
    </source>
</evidence>
<keyword evidence="2" id="KW-1003">Cell membrane</keyword>
<sequence>MERLRDGVNSIVVKSILSLVIFSFVFAGVSSYFLVTGEKPAVEVGDQKISRNQFEHAYQNERVHMETQVGNRFSTLLSDANYLAQFRRNVLDRMVNQTLLNQQADSLGLRVSEEQIKNSIRTMTAFQTKGVFSNDLYLAGIRRNGFTPDQFAEYMRKYLVREQLVNALQNSEFTLTGELEAMHKLEGQTRSVRTLFLSLADFSQKAEVTNKQKQEYYQQNFSQFIRPEQFKISYIELSVDSMGDILNVTENEARSYYDENFASYGGGTIQQVKVSHIMIKGHGDASKEKAEAILTELRAGVDFSKLAEIHSDDTLSAGLGGQLDWFESGVMDTTFEEAAFALKNKGSLSSIVKSSSGYHIIKLDDTKVSNSESFESVHDQIVRFLKQQQATENFSSLSKILAEKSFEMLNDLENVANAVNGRVQHTDFVSLSELNGTLANPSVVQALQLPEVREEGLNSNIIDISPEHVVVVRVGDVRPEVILPFEEVEDLVTIQLRHQKGLQAVQTLASLLVEELNTGNHTRFNDLGYQFSKPSVLSRISTDRELVALAFTIPIPEVDTSKFDMVNLLNGDVLLVALDSVTDPDKMDISLDSEMAKRVVSTMVNTELTATLDQLRASTNVNYSLQTME</sequence>
<evidence type="ECO:0000313" key="15">
    <source>
        <dbReference type="Proteomes" id="UP000219020"/>
    </source>
</evidence>
<keyword evidence="6 12" id="KW-0472">Membrane</keyword>
<dbReference type="Pfam" id="PF13624">
    <property type="entry name" value="SurA_N_3"/>
    <property type="match status" value="1"/>
</dbReference>
<evidence type="ECO:0000256" key="1">
    <source>
        <dbReference type="ARBA" id="ARBA00004382"/>
    </source>
</evidence>
<evidence type="ECO:0000256" key="11">
    <source>
        <dbReference type="PROSITE-ProRule" id="PRU00278"/>
    </source>
</evidence>
<dbReference type="SUPFAM" id="SSF54534">
    <property type="entry name" value="FKBP-like"/>
    <property type="match status" value="1"/>
</dbReference>
<dbReference type="InterPro" id="IPR027304">
    <property type="entry name" value="Trigger_fact/SurA_dom_sf"/>
</dbReference>
<keyword evidence="15" id="KW-1185">Reference proteome</keyword>
<name>A0A2A5T0F2_9GAMM</name>
<feature type="domain" description="PpiC" evidence="13">
    <location>
        <begin position="269"/>
        <end position="365"/>
    </location>
</feature>